<comment type="caution">
    <text evidence="6">The sequence shown here is derived from an EMBL/GenBank/DDBJ whole genome shotgun (WGS) entry which is preliminary data.</text>
</comment>
<keyword evidence="3" id="KW-0804">Transcription</keyword>
<keyword evidence="2" id="KW-0238">DNA-binding</keyword>
<evidence type="ECO:0000259" key="5">
    <source>
        <dbReference type="PROSITE" id="PS50943"/>
    </source>
</evidence>
<gene>
    <name evidence="6" type="ORF">JCM19240_3523</name>
</gene>
<dbReference type="SUPFAM" id="SSF53822">
    <property type="entry name" value="Periplasmic binding protein-like I"/>
    <property type="match status" value="1"/>
</dbReference>
<dbReference type="PRINTS" id="PR00036">
    <property type="entry name" value="HTHLACI"/>
</dbReference>
<evidence type="ECO:0000259" key="4">
    <source>
        <dbReference type="PROSITE" id="PS50932"/>
    </source>
</evidence>
<dbReference type="Gene3D" id="3.40.50.2300">
    <property type="match status" value="2"/>
</dbReference>
<dbReference type="GO" id="GO:0003700">
    <property type="term" value="F:DNA-binding transcription factor activity"/>
    <property type="evidence" value="ECO:0007669"/>
    <property type="project" value="TreeGrafter"/>
</dbReference>
<dbReference type="PANTHER" id="PTHR30146:SF109">
    <property type="entry name" value="HTH-TYPE TRANSCRIPTIONAL REGULATOR GALS"/>
    <property type="match status" value="1"/>
</dbReference>
<organism evidence="6 7">
    <name type="scientific">Vibrio maritimus</name>
    <dbReference type="NCBI Taxonomy" id="990268"/>
    <lineage>
        <taxon>Bacteria</taxon>
        <taxon>Pseudomonadati</taxon>
        <taxon>Pseudomonadota</taxon>
        <taxon>Gammaproteobacteria</taxon>
        <taxon>Vibrionales</taxon>
        <taxon>Vibrionaceae</taxon>
        <taxon>Vibrio</taxon>
    </lineage>
</organism>
<feature type="domain" description="HTH cro/C1-type" evidence="5">
    <location>
        <begin position="11"/>
        <end position="54"/>
    </location>
</feature>
<dbReference type="InterPro" id="IPR001387">
    <property type="entry name" value="Cro/C1-type_HTH"/>
</dbReference>
<proteinExistence type="predicted"/>
<dbReference type="InterPro" id="IPR010982">
    <property type="entry name" value="Lambda_DNA-bd_dom_sf"/>
</dbReference>
<name>A0A090T7F3_9VIBR</name>
<reference evidence="6 7" key="2">
    <citation type="submission" date="2014-09" db="EMBL/GenBank/DDBJ databases">
        <authorList>
            <consortium name="NBRP consortium"/>
            <person name="Sawabe T."/>
            <person name="Meirelles P."/>
            <person name="Nakanishi M."/>
            <person name="Sayaka M."/>
            <person name="Hattori M."/>
            <person name="Ohkuma M."/>
        </authorList>
    </citation>
    <scope>NUCLEOTIDE SEQUENCE [LARGE SCALE GENOMIC DNA]</scope>
    <source>
        <strain evidence="6 7">JCM 19240</strain>
    </source>
</reference>
<dbReference type="PROSITE" id="PS50943">
    <property type="entry name" value="HTH_CROC1"/>
    <property type="match status" value="1"/>
</dbReference>
<accession>A0A090T7F3</accession>
<dbReference type="PANTHER" id="PTHR30146">
    <property type="entry name" value="LACI-RELATED TRANSCRIPTIONAL REPRESSOR"/>
    <property type="match status" value="1"/>
</dbReference>
<evidence type="ECO:0000313" key="7">
    <source>
        <dbReference type="Proteomes" id="UP000029224"/>
    </source>
</evidence>
<dbReference type="InterPro" id="IPR046335">
    <property type="entry name" value="LacI/GalR-like_sensor"/>
</dbReference>
<dbReference type="Pfam" id="PF13377">
    <property type="entry name" value="Peripla_BP_3"/>
    <property type="match status" value="1"/>
</dbReference>
<evidence type="ECO:0000256" key="1">
    <source>
        <dbReference type="ARBA" id="ARBA00023015"/>
    </source>
</evidence>
<dbReference type="EMBL" id="BBMT01000006">
    <property type="protein sequence ID" value="GAL35153.1"/>
    <property type="molecule type" value="Genomic_DNA"/>
</dbReference>
<sequence>MQGRIEVILATIKDVSELAGVSQATVSRVINGTSRVSHDKKLKVEKAIKELAYKPNSIAQALAFSRTGSVGIMVPELGGPFYSGILHNMEEHLRRFGYHVVVSAGSNTEASQKESIEFLISRRVDALIVHAQNVPDDYLIQIEESGIPLVIINRFIPEMKSSCITIDNELGGKIATQYLLKMGHTDIVCITGPLDKSDARGRLQGYRNALFDAGIEYDEVLVAEASFTEESGASAMEKIIRRKCHFTAVFATNDHMALGAYEVLAEQGYSVPEEVSLIGFDDILFARYLTPKLTTMNFPIEQMSLEAVQLVIQKLGNNKCDVNFKLLPSLVVRNSVKDLLTTL</sequence>
<dbReference type="CDD" id="cd01392">
    <property type="entry name" value="HTH_LacI"/>
    <property type="match status" value="1"/>
</dbReference>
<dbReference type="AlphaFoldDB" id="A0A090T7F3"/>
<reference evidence="6 7" key="1">
    <citation type="submission" date="2014-09" db="EMBL/GenBank/DDBJ databases">
        <title>Vibrio maritimus JCM 19240. (C210) whole genome shotgun sequence.</title>
        <authorList>
            <person name="Sawabe T."/>
            <person name="Meirelles P."/>
            <person name="Nakanishi M."/>
            <person name="Sayaka M."/>
            <person name="Hattori M."/>
            <person name="Ohkuma M."/>
        </authorList>
    </citation>
    <scope>NUCLEOTIDE SEQUENCE [LARGE SCALE GENOMIC DNA]</scope>
    <source>
        <strain evidence="6 7">JCM 19240</strain>
    </source>
</reference>
<dbReference type="Gene3D" id="1.10.260.40">
    <property type="entry name" value="lambda repressor-like DNA-binding domains"/>
    <property type="match status" value="1"/>
</dbReference>
<dbReference type="InterPro" id="IPR028082">
    <property type="entry name" value="Peripla_BP_I"/>
</dbReference>
<keyword evidence="1" id="KW-0805">Transcription regulation</keyword>
<keyword evidence="7" id="KW-1185">Reference proteome</keyword>
<evidence type="ECO:0000256" key="2">
    <source>
        <dbReference type="ARBA" id="ARBA00023125"/>
    </source>
</evidence>
<dbReference type="SMART" id="SM00354">
    <property type="entry name" value="HTH_LACI"/>
    <property type="match status" value="1"/>
</dbReference>
<dbReference type="Proteomes" id="UP000029224">
    <property type="component" value="Unassembled WGS sequence"/>
</dbReference>
<dbReference type="CDD" id="cd06270">
    <property type="entry name" value="PBP1_GalS-like"/>
    <property type="match status" value="1"/>
</dbReference>
<dbReference type="Pfam" id="PF00356">
    <property type="entry name" value="LacI"/>
    <property type="match status" value="1"/>
</dbReference>
<dbReference type="GO" id="GO:0000976">
    <property type="term" value="F:transcription cis-regulatory region binding"/>
    <property type="evidence" value="ECO:0007669"/>
    <property type="project" value="TreeGrafter"/>
</dbReference>
<dbReference type="PROSITE" id="PS50932">
    <property type="entry name" value="HTH_LACI_2"/>
    <property type="match status" value="1"/>
</dbReference>
<feature type="domain" description="HTH lacI-type" evidence="4">
    <location>
        <begin position="10"/>
        <end position="64"/>
    </location>
</feature>
<protein>
    <submittedName>
        <fullName evidence="6">Transcriptional regulator of beta-glucosides utilization LacI family</fullName>
    </submittedName>
</protein>
<dbReference type="InterPro" id="IPR000843">
    <property type="entry name" value="HTH_LacI"/>
</dbReference>
<dbReference type="SUPFAM" id="SSF47413">
    <property type="entry name" value="lambda repressor-like DNA-binding domains"/>
    <property type="match status" value="1"/>
</dbReference>
<evidence type="ECO:0000313" key="6">
    <source>
        <dbReference type="EMBL" id="GAL35153.1"/>
    </source>
</evidence>
<evidence type="ECO:0000256" key="3">
    <source>
        <dbReference type="ARBA" id="ARBA00023163"/>
    </source>
</evidence>